<protein>
    <recommendedName>
        <fullName evidence="4">Ubiquitin-like protease family profile domain-containing protein</fullName>
    </recommendedName>
</protein>
<evidence type="ECO:0000313" key="5">
    <source>
        <dbReference type="EMBL" id="KAI5084166.1"/>
    </source>
</evidence>
<evidence type="ECO:0000256" key="1">
    <source>
        <dbReference type="ARBA" id="ARBA00005234"/>
    </source>
</evidence>
<dbReference type="Pfam" id="PF02902">
    <property type="entry name" value="Peptidase_C48"/>
    <property type="match status" value="1"/>
</dbReference>
<dbReference type="InterPro" id="IPR038765">
    <property type="entry name" value="Papain-like_cys_pep_sf"/>
</dbReference>
<comment type="similarity">
    <text evidence="1">Belongs to the peptidase C48 family.</text>
</comment>
<organism evidence="5 6">
    <name type="scientific">Adiantum capillus-veneris</name>
    <name type="common">Maidenhair fern</name>
    <dbReference type="NCBI Taxonomy" id="13818"/>
    <lineage>
        <taxon>Eukaryota</taxon>
        <taxon>Viridiplantae</taxon>
        <taxon>Streptophyta</taxon>
        <taxon>Embryophyta</taxon>
        <taxon>Tracheophyta</taxon>
        <taxon>Polypodiopsida</taxon>
        <taxon>Polypodiidae</taxon>
        <taxon>Polypodiales</taxon>
        <taxon>Pteridineae</taxon>
        <taxon>Pteridaceae</taxon>
        <taxon>Vittarioideae</taxon>
        <taxon>Adiantum</taxon>
    </lineage>
</organism>
<evidence type="ECO:0000256" key="2">
    <source>
        <dbReference type="ARBA" id="ARBA00022670"/>
    </source>
</evidence>
<feature type="non-terminal residue" evidence="5">
    <location>
        <position position="131"/>
    </location>
</feature>
<evidence type="ECO:0000256" key="3">
    <source>
        <dbReference type="ARBA" id="ARBA00022801"/>
    </source>
</evidence>
<feature type="domain" description="Ubiquitin-like protease family profile" evidence="4">
    <location>
        <begin position="9"/>
        <end position="96"/>
    </location>
</feature>
<proteinExistence type="inferred from homology"/>
<evidence type="ECO:0000259" key="4">
    <source>
        <dbReference type="Pfam" id="PF02902"/>
    </source>
</evidence>
<keyword evidence="6" id="KW-1185">Reference proteome</keyword>
<dbReference type="AlphaFoldDB" id="A0A9D4VCU2"/>
<gene>
    <name evidence="5" type="ORF">GOP47_0000335</name>
</gene>
<dbReference type="EMBL" id="JABFUD020000001">
    <property type="protein sequence ID" value="KAI5084166.1"/>
    <property type="molecule type" value="Genomic_DNA"/>
</dbReference>
<dbReference type="GO" id="GO:0008234">
    <property type="term" value="F:cysteine-type peptidase activity"/>
    <property type="evidence" value="ECO:0007669"/>
    <property type="project" value="InterPro"/>
</dbReference>
<evidence type="ECO:0000313" key="6">
    <source>
        <dbReference type="Proteomes" id="UP000886520"/>
    </source>
</evidence>
<reference evidence="5" key="1">
    <citation type="submission" date="2021-01" db="EMBL/GenBank/DDBJ databases">
        <title>Adiantum capillus-veneris genome.</title>
        <authorList>
            <person name="Fang Y."/>
            <person name="Liao Q."/>
        </authorList>
    </citation>
    <scope>NUCLEOTIDE SEQUENCE</scope>
    <source>
        <strain evidence="5">H3</strain>
        <tissue evidence="5">Leaf</tissue>
    </source>
</reference>
<dbReference type="Gene3D" id="3.40.395.10">
    <property type="entry name" value="Adenoviral Proteinase, Chain A"/>
    <property type="match status" value="1"/>
</dbReference>
<dbReference type="GO" id="GO:0006508">
    <property type="term" value="P:proteolysis"/>
    <property type="evidence" value="ECO:0007669"/>
    <property type="project" value="UniProtKB-KW"/>
</dbReference>
<sequence length="131" mass="15202">TKFFNSYQLTSRRIIFYDSLGLTQSQGCLRAIYSWLELLAAYCLEPRLVQDLARPKEIFHIMEINGPQQPNAMDCGFYVMVFMGFFIEGAFAQKNSDEWLSPRMFSHMAVMMLCQRLHSWVQEISCLPAAN</sequence>
<keyword evidence="2" id="KW-0645">Protease</keyword>
<name>A0A9D4VCU2_ADICA</name>
<dbReference type="SUPFAM" id="SSF54001">
    <property type="entry name" value="Cysteine proteinases"/>
    <property type="match status" value="1"/>
</dbReference>
<keyword evidence="3" id="KW-0378">Hydrolase</keyword>
<accession>A0A9D4VCU2</accession>
<comment type="caution">
    <text evidence="5">The sequence shown here is derived from an EMBL/GenBank/DDBJ whole genome shotgun (WGS) entry which is preliminary data.</text>
</comment>
<dbReference type="InterPro" id="IPR003653">
    <property type="entry name" value="Peptidase_C48_C"/>
</dbReference>
<dbReference type="Proteomes" id="UP000886520">
    <property type="component" value="Chromosome 1"/>
</dbReference>